<dbReference type="STRING" id="56857.A0A200QWM0"/>
<evidence type="ECO:0000256" key="5">
    <source>
        <dbReference type="ARBA" id="ARBA00023136"/>
    </source>
</evidence>
<dbReference type="FunFam" id="1.20.1260.100:FF:000001">
    <property type="entry name" value="translocator protein 2"/>
    <property type="match status" value="1"/>
</dbReference>
<feature type="transmembrane region" description="Helical" evidence="6">
    <location>
        <begin position="47"/>
        <end position="68"/>
    </location>
</feature>
<dbReference type="EMBL" id="MVGT01000943">
    <property type="protein sequence ID" value="OVA14858.1"/>
    <property type="molecule type" value="Genomic_DNA"/>
</dbReference>
<evidence type="ECO:0000256" key="1">
    <source>
        <dbReference type="ARBA" id="ARBA00004141"/>
    </source>
</evidence>
<dbReference type="InterPro" id="IPR038330">
    <property type="entry name" value="TspO/MBR-related_sf"/>
</dbReference>
<evidence type="ECO:0000313" key="8">
    <source>
        <dbReference type="Proteomes" id="UP000195402"/>
    </source>
</evidence>
<dbReference type="InterPro" id="IPR004307">
    <property type="entry name" value="TspO_MBR"/>
</dbReference>
<comment type="similarity">
    <text evidence="2">Belongs to the TspO/BZRP family.</text>
</comment>
<feature type="transmembrane region" description="Helical" evidence="6">
    <location>
        <begin position="135"/>
        <end position="154"/>
    </location>
</feature>
<keyword evidence="5 6" id="KW-0472">Membrane</keyword>
<dbReference type="GO" id="GO:0033013">
    <property type="term" value="P:tetrapyrrole metabolic process"/>
    <property type="evidence" value="ECO:0007669"/>
    <property type="project" value="UniProtKB-ARBA"/>
</dbReference>
<dbReference type="OrthoDB" id="8841220at2759"/>
<keyword evidence="8" id="KW-1185">Reference proteome</keyword>
<dbReference type="PIRSF" id="PIRSF005859">
    <property type="entry name" value="PBR"/>
    <property type="match status" value="1"/>
</dbReference>
<feature type="transmembrane region" description="Helical" evidence="6">
    <location>
        <begin position="7"/>
        <end position="27"/>
    </location>
</feature>
<evidence type="ECO:0000256" key="3">
    <source>
        <dbReference type="ARBA" id="ARBA00022692"/>
    </source>
</evidence>
<dbReference type="GO" id="GO:0016020">
    <property type="term" value="C:membrane"/>
    <property type="evidence" value="ECO:0007669"/>
    <property type="project" value="UniProtKB-SubCell"/>
</dbReference>
<dbReference type="Pfam" id="PF03073">
    <property type="entry name" value="TspO_MBR"/>
    <property type="match status" value="1"/>
</dbReference>
<dbReference type="AlphaFoldDB" id="A0A200QWM0"/>
<gene>
    <name evidence="7" type="ORF">BVC80_8955g25</name>
</gene>
<dbReference type="FunCoup" id="A0A200QWM0">
    <property type="interactions" value="76"/>
</dbReference>
<evidence type="ECO:0000313" key="7">
    <source>
        <dbReference type="EMBL" id="OVA14858.1"/>
    </source>
</evidence>
<name>A0A200QWM0_MACCD</name>
<sequence length="156" mass="17210">MAMAKRGLRSLAIAISIPVSLTLITIYCSGSSQNYKALPKPFWFPPLWALNFFYVASSFFMGLSSWLVWAEGGFHKQPTALPLCLAQLGLSLAWKPVVFVMGGIRLGLTICVAMFGTLVGCSRIFRDVNPIAGDLVKPCLVWVAFLTIINYKLLYL</sequence>
<organism evidence="7 8">
    <name type="scientific">Macleaya cordata</name>
    <name type="common">Five-seeded plume-poppy</name>
    <name type="synonym">Bocconia cordata</name>
    <dbReference type="NCBI Taxonomy" id="56857"/>
    <lineage>
        <taxon>Eukaryota</taxon>
        <taxon>Viridiplantae</taxon>
        <taxon>Streptophyta</taxon>
        <taxon>Embryophyta</taxon>
        <taxon>Tracheophyta</taxon>
        <taxon>Spermatophyta</taxon>
        <taxon>Magnoliopsida</taxon>
        <taxon>Ranunculales</taxon>
        <taxon>Papaveraceae</taxon>
        <taxon>Papaveroideae</taxon>
        <taxon>Macleaya</taxon>
    </lineage>
</organism>
<proteinExistence type="inferred from homology"/>
<dbReference type="Gene3D" id="1.20.1260.100">
    <property type="entry name" value="TspO/MBR protein"/>
    <property type="match status" value="1"/>
</dbReference>
<dbReference type="CDD" id="cd15904">
    <property type="entry name" value="TSPO_MBR"/>
    <property type="match status" value="1"/>
</dbReference>
<dbReference type="OMA" id="WVEGGFH"/>
<dbReference type="PANTHER" id="PTHR10057:SF0">
    <property type="entry name" value="TRANSLOCATOR PROTEIN"/>
    <property type="match status" value="1"/>
</dbReference>
<keyword evidence="4 6" id="KW-1133">Transmembrane helix</keyword>
<evidence type="ECO:0000256" key="6">
    <source>
        <dbReference type="SAM" id="Phobius"/>
    </source>
</evidence>
<dbReference type="Proteomes" id="UP000195402">
    <property type="component" value="Unassembled WGS sequence"/>
</dbReference>
<reference evidence="7 8" key="1">
    <citation type="journal article" date="2017" name="Mol. Plant">
        <title>The Genome of Medicinal Plant Macleaya cordata Provides New Insights into Benzylisoquinoline Alkaloids Metabolism.</title>
        <authorList>
            <person name="Liu X."/>
            <person name="Liu Y."/>
            <person name="Huang P."/>
            <person name="Ma Y."/>
            <person name="Qing Z."/>
            <person name="Tang Q."/>
            <person name="Cao H."/>
            <person name="Cheng P."/>
            <person name="Zheng Y."/>
            <person name="Yuan Z."/>
            <person name="Zhou Y."/>
            <person name="Liu J."/>
            <person name="Tang Z."/>
            <person name="Zhuo Y."/>
            <person name="Zhang Y."/>
            <person name="Yu L."/>
            <person name="Huang J."/>
            <person name="Yang P."/>
            <person name="Peng Q."/>
            <person name="Zhang J."/>
            <person name="Jiang W."/>
            <person name="Zhang Z."/>
            <person name="Lin K."/>
            <person name="Ro D.K."/>
            <person name="Chen X."/>
            <person name="Xiong X."/>
            <person name="Shang Y."/>
            <person name="Huang S."/>
            <person name="Zeng J."/>
        </authorList>
    </citation>
    <scope>NUCLEOTIDE SEQUENCE [LARGE SCALE GENOMIC DNA]</scope>
    <source>
        <strain evidence="8">cv. BLH2017</strain>
        <tissue evidence="7">Root</tissue>
    </source>
</reference>
<dbReference type="PANTHER" id="PTHR10057">
    <property type="entry name" value="PERIPHERAL-TYPE BENZODIAZEPINE RECEPTOR"/>
    <property type="match status" value="1"/>
</dbReference>
<comment type="subcellular location">
    <subcellularLocation>
        <location evidence="1">Membrane</location>
        <topology evidence="1">Multi-pass membrane protein</topology>
    </subcellularLocation>
</comment>
<dbReference type="InParanoid" id="A0A200QWM0"/>
<accession>A0A200QWM0</accession>
<evidence type="ECO:0000256" key="2">
    <source>
        <dbReference type="ARBA" id="ARBA00007524"/>
    </source>
</evidence>
<keyword evidence="3 6" id="KW-0812">Transmembrane</keyword>
<evidence type="ECO:0000256" key="4">
    <source>
        <dbReference type="ARBA" id="ARBA00022989"/>
    </source>
</evidence>
<feature type="transmembrane region" description="Helical" evidence="6">
    <location>
        <begin position="104"/>
        <end position="123"/>
    </location>
</feature>
<comment type="caution">
    <text evidence="7">The sequence shown here is derived from an EMBL/GenBank/DDBJ whole genome shotgun (WGS) entry which is preliminary data.</text>
</comment>
<protein>
    <submittedName>
        <fullName evidence="7">TspO/MBR-related protein</fullName>
    </submittedName>
</protein>